<evidence type="ECO:0000256" key="1">
    <source>
        <dbReference type="SAM" id="MobiDB-lite"/>
    </source>
</evidence>
<feature type="compositionally biased region" description="Basic residues" evidence="1">
    <location>
        <begin position="47"/>
        <end position="57"/>
    </location>
</feature>
<dbReference type="OMA" id="MANIWRT"/>
<reference evidence="3 4" key="2">
    <citation type="submission" date="2013-11" db="EMBL/GenBank/DDBJ databases">
        <title>The Genome Sequence of Phytophthora parasitica INRA-310.</title>
        <authorList>
            <consortium name="The Broad Institute Genomics Platform"/>
            <person name="Russ C."/>
            <person name="Tyler B."/>
            <person name="Panabieres F."/>
            <person name="Shan W."/>
            <person name="Tripathy S."/>
            <person name="Grunwald N."/>
            <person name="Machado M."/>
            <person name="Johnson C.S."/>
            <person name="Arredondo F."/>
            <person name="Hong C."/>
            <person name="Coffey M."/>
            <person name="Young S.K."/>
            <person name="Zeng Q."/>
            <person name="Gargeya S."/>
            <person name="Fitzgerald M."/>
            <person name="Abouelleil A."/>
            <person name="Alvarado L."/>
            <person name="Chapman S.B."/>
            <person name="Gainer-Dewar J."/>
            <person name="Goldberg J."/>
            <person name="Griggs A."/>
            <person name="Gujja S."/>
            <person name="Hansen M."/>
            <person name="Howarth C."/>
            <person name="Imamovic A."/>
            <person name="Ireland A."/>
            <person name="Larimer J."/>
            <person name="McCowan C."/>
            <person name="Murphy C."/>
            <person name="Pearson M."/>
            <person name="Poon T.W."/>
            <person name="Priest M."/>
            <person name="Roberts A."/>
            <person name="Saif S."/>
            <person name="Shea T."/>
            <person name="Sykes S."/>
            <person name="Wortman J."/>
            <person name="Nusbaum C."/>
            <person name="Birren B."/>
        </authorList>
    </citation>
    <scope>NUCLEOTIDE SEQUENCE [LARGE SCALE GENOMIC DNA]</scope>
    <source>
        <strain evidence="3 4">INRA-310</strain>
    </source>
</reference>
<dbReference type="RefSeq" id="XP_008917502.1">
    <property type="nucleotide sequence ID" value="XM_008919254.1"/>
</dbReference>
<sequence length="120" mass="12844">DAGRKLALQALFVALSFAVVKRATWARPMANIWRTGVSRGASLGRTALKKKNKRKPRKTAEIRAAKQARAARRVATKSTDTTATVTYNGGNGCTAAGTKRSNAAMASKQGVQRRRATTIS</sequence>
<feature type="compositionally biased region" description="Low complexity" evidence="1">
    <location>
        <begin position="76"/>
        <end position="86"/>
    </location>
</feature>
<feature type="non-terminal residue" evidence="3">
    <location>
        <position position="1"/>
    </location>
</feature>
<dbReference type="AlphaFoldDB" id="W2P877"/>
<feature type="signal peptide" evidence="2">
    <location>
        <begin position="1"/>
        <end position="26"/>
    </location>
</feature>
<name>W2P877_PHYN3</name>
<gene>
    <name evidence="3" type="ORF">PPTG_20450</name>
</gene>
<evidence type="ECO:0000313" key="3">
    <source>
        <dbReference type="EMBL" id="ETM97202.1"/>
    </source>
</evidence>
<dbReference type="EMBL" id="KI670177">
    <property type="protein sequence ID" value="ETM97202.1"/>
    <property type="molecule type" value="Genomic_DNA"/>
</dbReference>
<protein>
    <submittedName>
        <fullName evidence="3">Uncharacterized protein</fullName>
    </submittedName>
</protein>
<keyword evidence="2" id="KW-0732">Signal</keyword>
<accession>W2P877</accession>
<organism evidence="3 4">
    <name type="scientific">Phytophthora nicotianae (strain INRA-310)</name>
    <name type="common">Phytophthora parasitica</name>
    <dbReference type="NCBI Taxonomy" id="761204"/>
    <lineage>
        <taxon>Eukaryota</taxon>
        <taxon>Sar</taxon>
        <taxon>Stramenopiles</taxon>
        <taxon>Oomycota</taxon>
        <taxon>Peronosporomycetes</taxon>
        <taxon>Peronosporales</taxon>
        <taxon>Peronosporaceae</taxon>
        <taxon>Phytophthora</taxon>
    </lineage>
</organism>
<evidence type="ECO:0000256" key="2">
    <source>
        <dbReference type="SAM" id="SignalP"/>
    </source>
</evidence>
<reference evidence="4" key="1">
    <citation type="submission" date="2011-12" db="EMBL/GenBank/DDBJ databases">
        <authorList>
            <consortium name="The Broad Institute Genome Sequencing Platform"/>
            <person name="Russ C."/>
            <person name="Tyler B."/>
            <person name="Panabieres F."/>
            <person name="Shan W."/>
            <person name="Tripathy S."/>
            <person name="Grunwald N."/>
            <person name="Machado M."/>
            <person name="Young S.K."/>
            <person name="Zeng Q."/>
            <person name="Gargeya S."/>
            <person name="Fitzgerald M."/>
            <person name="Haas B."/>
            <person name="Abouelleil A."/>
            <person name="Alvarado L."/>
            <person name="Arachchi H.M."/>
            <person name="Berlin A."/>
            <person name="Chapman S.B."/>
            <person name="Gearin G."/>
            <person name="Goldberg J."/>
            <person name="Griggs A."/>
            <person name="Gujja S."/>
            <person name="Hansen M."/>
            <person name="Heiman D."/>
            <person name="Howarth C."/>
            <person name="Larimer J."/>
            <person name="Lui A."/>
            <person name="MacDonald P.J.P."/>
            <person name="McCowen C."/>
            <person name="Montmayeur A."/>
            <person name="Murphy C."/>
            <person name="Neiman D."/>
            <person name="Pearson M."/>
            <person name="Priest M."/>
            <person name="Roberts A."/>
            <person name="Saif S."/>
            <person name="Shea T."/>
            <person name="Sisk P."/>
            <person name="Stolte C."/>
            <person name="Sykes S."/>
            <person name="Wortman J."/>
            <person name="Nusbaum C."/>
            <person name="Birren B."/>
        </authorList>
    </citation>
    <scope>NUCLEOTIDE SEQUENCE [LARGE SCALE GENOMIC DNA]</scope>
    <source>
        <strain evidence="4">INRA-310</strain>
    </source>
</reference>
<dbReference type="VEuPathDB" id="FungiDB:PPTG_20450"/>
<evidence type="ECO:0000313" key="4">
    <source>
        <dbReference type="Proteomes" id="UP000018817"/>
    </source>
</evidence>
<dbReference type="GeneID" id="20189055"/>
<feature type="compositionally biased region" description="Basic residues" evidence="1">
    <location>
        <begin position="111"/>
        <end position="120"/>
    </location>
</feature>
<dbReference type="Proteomes" id="UP000018817">
    <property type="component" value="Unassembled WGS sequence"/>
</dbReference>
<feature type="chain" id="PRO_5004821285" evidence="2">
    <location>
        <begin position="27"/>
        <end position="120"/>
    </location>
</feature>
<feature type="region of interest" description="Disordered" evidence="1">
    <location>
        <begin position="43"/>
        <end position="120"/>
    </location>
</feature>
<proteinExistence type="predicted"/>